<keyword evidence="6" id="KW-1185">Reference proteome</keyword>
<gene>
    <name evidence="5" type="ORF">HK26_01720</name>
</gene>
<dbReference type="InterPro" id="IPR001763">
    <property type="entry name" value="Rhodanese-like_dom"/>
</dbReference>
<organism evidence="5 6">
    <name type="scientific">Acetobacter okinawensis</name>
    <dbReference type="NCBI Taxonomy" id="1076594"/>
    <lineage>
        <taxon>Bacteria</taxon>
        <taxon>Pseudomonadati</taxon>
        <taxon>Pseudomonadota</taxon>
        <taxon>Alphaproteobacteria</taxon>
        <taxon>Acetobacterales</taxon>
        <taxon>Acetobacteraceae</taxon>
        <taxon>Acetobacter</taxon>
    </lineage>
</organism>
<dbReference type="CDD" id="cd01448">
    <property type="entry name" value="TST_Repeat_1"/>
    <property type="match status" value="1"/>
</dbReference>
<evidence type="ECO:0000259" key="4">
    <source>
        <dbReference type="PROSITE" id="PS50206"/>
    </source>
</evidence>
<dbReference type="EMBL" id="JOPJ01000013">
    <property type="protein sequence ID" value="OUJ12544.1"/>
    <property type="molecule type" value="Genomic_DNA"/>
</dbReference>
<protein>
    <recommendedName>
        <fullName evidence="4">Rhodanese domain-containing protein</fullName>
    </recommendedName>
</protein>
<keyword evidence="3" id="KW-0472">Membrane</keyword>
<evidence type="ECO:0000313" key="5">
    <source>
        <dbReference type="EMBL" id="OUJ12544.1"/>
    </source>
</evidence>
<dbReference type="AlphaFoldDB" id="A0A252BUD1"/>
<dbReference type="RefSeq" id="WP_086639203.1">
    <property type="nucleotide sequence ID" value="NZ_JOPJ01000013.1"/>
</dbReference>
<keyword evidence="1" id="KW-0808">Transferase</keyword>
<evidence type="ECO:0000256" key="1">
    <source>
        <dbReference type="ARBA" id="ARBA00022679"/>
    </source>
</evidence>
<keyword evidence="3" id="KW-0812">Transmembrane</keyword>
<dbReference type="InterPro" id="IPR036873">
    <property type="entry name" value="Rhodanese-like_dom_sf"/>
</dbReference>
<feature type="transmembrane region" description="Helical" evidence="3">
    <location>
        <begin position="250"/>
        <end position="270"/>
    </location>
</feature>
<keyword evidence="2" id="KW-0677">Repeat</keyword>
<dbReference type="PANTHER" id="PTHR11364:SF27">
    <property type="entry name" value="SULFURTRANSFERASE"/>
    <property type="match status" value="1"/>
</dbReference>
<evidence type="ECO:0000256" key="2">
    <source>
        <dbReference type="ARBA" id="ARBA00022737"/>
    </source>
</evidence>
<dbReference type="STRING" id="1236501.GCA_000613865_02891"/>
<evidence type="ECO:0000313" key="6">
    <source>
        <dbReference type="Proteomes" id="UP000194931"/>
    </source>
</evidence>
<dbReference type="SUPFAM" id="SSF52821">
    <property type="entry name" value="Rhodanese/Cell cycle control phosphatase"/>
    <property type="match status" value="2"/>
</dbReference>
<feature type="domain" description="Rhodanese" evidence="4">
    <location>
        <begin position="197"/>
        <end position="294"/>
    </location>
</feature>
<dbReference type="PROSITE" id="PS50206">
    <property type="entry name" value="RHODANESE_3"/>
    <property type="match status" value="2"/>
</dbReference>
<dbReference type="SMART" id="SM00450">
    <property type="entry name" value="RHOD"/>
    <property type="match status" value="2"/>
</dbReference>
<proteinExistence type="predicted"/>
<evidence type="ECO:0000256" key="3">
    <source>
        <dbReference type="SAM" id="Phobius"/>
    </source>
</evidence>
<feature type="domain" description="Rhodanese" evidence="4">
    <location>
        <begin position="36"/>
        <end position="143"/>
    </location>
</feature>
<accession>A0A252BUD1</accession>
<dbReference type="Proteomes" id="UP000194931">
    <property type="component" value="Unassembled WGS sequence"/>
</dbReference>
<dbReference type="GO" id="GO:0004792">
    <property type="term" value="F:thiosulfate-cyanide sulfurtransferase activity"/>
    <property type="evidence" value="ECO:0007669"/>
    <property type="project" value="TreeGrafter"/>
</dbReference>
<reference evidence="6" key="1">
    <citation type="submission" date="2014-06" db="EMBL/GenBank/DDBJ databases">
        <authorList>
            <person name="Winans N.J."/>
            <person name="Newell P.D."/>
            <person name="Douglas A.E."/>
        </authorList>
    </citation>
    <scope>NUCLEOTIDE SEQUENCE [LARGE SCALE GENOMIC DNA]</scope>
</reference>
<dbReference type="Gene3D" id="3.40.250.10">
    <property type="entry name" value="Rhodanese-like domain"/>
    <property type="match status" value="2"/>
</dbReference>
<keyword evidence="3" id="KW-1133">Transmembrane helix</keyword>
<sequence length="298" mass="33097">MAHSVSPLISVAELSERRQDPTLAIFDTSVVLPSPRFDGDYRVESGRAQWCEGHIPNAQHLDLTHDLADTSQPFSFALPSLEDLAIRFATQGITPQITPVLYDKTDGFWAARLWWMLRSVGISARILDGGYRAWQNAGQPITTKNSLPQLDNINRRVRPHATFTLQPQLWCDRQRVLRIVDGTEKGTLVCALSKSVFDGTTPTRYSRRGHIPHSLNLPARSLLNEHGFYQKLPELRSILQPLLTHKTLPLVLYCGGGISAAVVAVALTLVGQFNTTLYDGSLQEWSADPELPLVTNPA</sequence>
<dbReference type="Pfam" id="PF00581">
    <property type="entry name" value="Rhodanese"/>
    <property type="match status" value="2"/>
</dbReference>
<comment type="caution">
    <text evidence="5">The sequence shown here is derived from an EMBL/GenBank/DDBJ whole genome shotgun (WGS) entry which is preliminary data.</text>
</comment>
<name>A0A252BUD1_9PROT</name>
<dbReference type="InterPro" id="IPR045078">
    <property type="entry name" value="TST/MPST-like"/>
</dbReference>
<dbReference type="PANTHER" id="PTHR11364">
    <property type="entry name" value="THIOSULFATE SULFERTANSFERASE"/>
    <property type="match status" value="1"/>
</dbReference>
<dbReference type="OrthoDB" id="9781034at2"/>